<feature type="compositionally biased region" description="Low complexity" evidence="1">
    <location>
        <begin position="86"/>
        <end position="106"/>
    </location>
</feature>
<feature type="compositionally biased region" description="Gly residues" evidence="1">
    <location>
        <begin position="68"/>
        <end position="85"/>
    </location>
</feature>
<evidence type="ECO:0008006" key="4">
    <source>
        <dbReference type="Google" id="ProtNLM"/>
    </source>
</evidence>
<dbReference type="EMBL" id="FORU01000007">
    <property type="protein sequence ID" value="SFJ40994.1"/>
    <property type="molecule type" value="Genomic_DNA"/>
</dbReference>
<proteinExistence type="predicted"/>
<name>A0A1I3R364_9FLAO</name>
<gene>
    <name evidence="2" type="ORF">SAMN04487893_10741</name>
</gene>
<dbReference type="RefSeq" id="WP_090678829.1">
    <property type="nucleotide sequence ID" value="NZ_FORU01000007.1"/>
</dbReference>
<sequence>MKTKNKNLYLALFGSLAIVSCSSDDILSSQNAHSNLVTSSEDAQYYIKEDSSKQLSNGYTKLKEDDGSGGQDGGGPEGGGGGFNGSPGVNGPSKDSSSKGSFGDPFNVPGGTNMNGVDKDKGYYPPKNGGPSGGVPSDKPKETVKKGTPGGLPNHNFEKKGEEDEPVY</sequence>
<evidence type="ECO:0000256" key="1">
    <source>
        <dbReference type="SAM" id="MobiDB-lite"/>
    </source>
</evidence>
<feature type="region of interest" description="Disordered" evidence="1">
    <location>
        <begin position="50"/>
        <end position="168"/>
    </location>
</feature>
<accession>A0A1I3R364</accession>
<evidence type="ECO:0000313" key="3">
    <source>
        <dbReference type="Proteomes" id="UP000243887"/>
    </source>
</evidence>
<protein>
    <recommendedName>
        <fullName evidence="4">Lipoprotein</fullName>
    </recommendedName>
</protein>
<dbReference type="PROSITE" id="PS51257">
    <property type="entry name" value="PROKAR_LIPOPROTEIN"/>
    <property type="match status" value="1"/>
</dbReference>
<evidence type="ECO:0000313" key="2">
    <source>
        <dbReference type="EMBL" id="SFJ40994.1"/>
    </source>
</evidence>
<organism evidence="2 3">
    <name type="scientific">Myroides guanonis</name>
    <dbReference type="NCBI Taxonomy" id="1150112"/>
    <lineage>
        <taxon>Bacteria</taxon>
        <taxon>Pseudomonadati</taxon>
        <taxon>Bacteroidota</taxon>
        <taxon>Flavobacteriia</taxon>
        <taxon>Flavobacteriales</taxon>
        <taxon>Flavobacteriaceae</taxon>
        <taxon>Myroides</taxon>
    </lineage>
</organism>
<dbReference type="AlphaFoldDB" id="A0A1I3R364"/>
<dbReference type="Proteomes" id="UP000243887">
    <property type="component" value="Unassembled WGS sequence"/>
</dbReference>
<keyword evidence="3" id="KW-1185">Reference proteome</keyword>
<reference evidence="3" key="1">
    <citation type="submission" date="2016-10" db="EMBL/GenBank/DDBJ databases">
        <authorList>
            <person name="Varghese N."/>
            <person name="Submissions S."/>
        </authorList>
    </citation>
    <scope>NUCLEOTIDE SEQUENCE [LARGE SCALE GENOMIC DNA]</scope>
    <source>
        <strain evidence="3">DSM 26542</strain>
    </source>
</reference>